<dbReference type="SUPFAM" id="SSF53756">
    <property type="entry name" value="UDP-Glycosyltransferase/glycogen phosphorylase"/>
    <property type="match status" value="1"/>
</dbReference>
<evidence type="ECO:0000259" key="4">
    <source>
        <dbReference type="PROSITE" id="PS51186"/>
    </source>
</evidence>
<dbReference type="Gene3D" id="3.40.50.11190">
    <property type="match status" value="1"/>
</dbReference>
<feature type="region of interest" description="Disordered" evidence="3">
    <location>
        <begin position="1"/>
        <end position="31"/>
    </location>
</feature>
<dbReference type="NCBIfam" id="TIGR03590">
    <property type="entry name" value="PseG"/>
    <property type="match status" value="1"/>
</dbReference>
<accession>A0A517P858</accession>
<dbReference type="SUPFAM" id="SSF55729">
    <property type="entry name" value="Acyl-CoA N-acyltransferases (Nat)"/>
    <property type="match status" value="1"/>
</dbReference>
<sequence>MSVDAPPAGAPATDTPAAQDRPPGAGPGRLTLRADATARSGTGHVMRCLALAEAWRAAGGTATFAAAEIGDGLAAMVRSRGFDVTAVPAASGGDADADAVAALVQRSGGWLALDGYHFSADYKRCVGAAVPLLLVDDFAEPGYEAARLVFNQTLHADPAAYPDAAPGALLLGPKYTVLRREFLPYLDRAPVDGTLVERERVRRLLVTLGGSDPDDAAGAVLDALAELMGELDLPAVALVIGAMSPHADRVRAQAAALSARPGGPAVTVKTAVADMAAEIAAADLAVTAGGLTLQELAFLGVPAAIVRTADNQARGVAAAERAGFAVDLGRFPGLTVGEIAAGLRELLEDAPRRRAMSNAGRRTVDGRGAERVVRAALRGERPPLTLRPAGPDDAALLLAWRNDPAVREASRSPREVQPEEHARWLAGVLADPDRTLLIAEEGGAPVGSVRLDAGPSGQEISYTVAPAARGRGVAKWMSRAAAARVSGPLWAAVKPGNVASAKVAEAAGMQPASVEDGFRIFRRPALPQDGAVPRSAAEPSRPPAFPDDPD</sequence>
<dbReference type="KEGG" id="acaf:CA12_16390"/>
<feature type="binding site" evidence="2">
    <location>
        <position position="295"/>
    </location>
    <ligand>
        <name>substrate</name>
    </ligand>
</feature>
<feature type="binding site" evidence="2">
    <location>
        <position position="179"/>
    </location>
    <ligand>
        <name>substrate</name>
    </ligand>
</feature>
<dbReference type="GO" id="GO:0016757">
    <property type="term" value="F:glycosyltransferase activity"/>
    <property type="evidence" value="ECO:0007669"/>
    <property type="project" value="UniProtKB-KW"/>
</dbReference>
<keyword evidence="5" id="KW-0328">Glycosyltransferase</keyword>
<dbReference type="Proteomes" id="UP000318741">
    <property type="component" value="Chromosome"/>
</dbReference>
<name>A0A517P858_9PLAN</name>
<dbReference type="EMBL" id="CP036265">
    <property type="protein sequence ID" value="QDT15554.1"/>
    <property type="molecule type" value="Genomic_DNA"/>
</dbReference>
<evidence type="ECO:0000256" key="3">
    <source>
        <dbReference type="SAM" id="MobiDB-lite"/>
    </source>
</evidence>
<dbReference type="InterPro" id="IPR016181">
    <property type="entry name" value="Acyl_CoA_acyltransferase"/>
</dbReference>
<dbReference type="CDD" id="cd04301">
    <property type="entry name" value="NAT_SF"/>
    <property type="match status" value="1"/>
</dbReference>
<dbReference type="PROSITE" id="PS51186">
    <property type="entry name" value="GNAT"/>
    <property type="match status" value="1"/>
</dbReference>
<feature type="compositionally biased region" description="Pro residues" evidence="3">
    <location>
        <begin position="540"/>
        <end position="550"/>
    </location>
</feature>
<dbReference type="PANTHER" id="PTHR21015">
    <property type="entry name" value="UDP-N-ACETYLGLUCOSAMINE--N-ACETYLMURAMYL-(PENTAPEPTIDE) PYROPHOSPHORYL-UNDECAPRENOL N-ACETYLGLUCOSAMINE TRANSFERASE 1"/>
    <property type="match status" value="1"/>
</dbReference>
<feature type="compositionally biased region" description="Low complexity" evidence="3">
    <location>
        <begin position="1"/>
        <end position="23"/>
    </location>
</feature>
<dbReference type="InterPro" id="IPR000182">
    <property type="entry name" value="GNAT_dom"/>
</dbReference>
<dbReference type="Gene3D" id="3.40.50.2000">
    <property type="entry name" value="Glycogen Phosphorylase B"/>
    <property type="match status" value="1"/>
</dbReference>
<dbReference type="PANTHER" id="PTHR21015:SF22">
    <property type="entry name" value="GLYCOSYLTRANSFERASE"/>
    <property type="match status" value="1"/>
</dbReference>
<protein>
    <submittedName>
        <fullName evidence="5">Undecaprenyldiphospho-muramoylpentapeptide beta-N-acetylglucosaminyltransferase</fullName>
    </submittedName>
</protein>
<keyword evidence="5" id="KW-0808">Transferase</keyword>
<gene>
    <name evidence="5" type="ORF">CA12_16390</name>
</gene>
<evidence type="ECO:0000256" key="2">
    <source>
        <dbReference type="PIRSR" id="PIRSR620023-2"/>
    </source>
</evidence>
<evidence type="ECO:0000313" key="6">
    <source>
        <dbReference type="Proteomes" id="UP000318741"/>
    </source>
</evidence>
<reference evidence="5 6" key="1">
    <citation type="submission" date="2019-02" db="EMBL/GenBank/DDBJ databases">
        <title>Deep-cultivation of Planctomycetes and their phenomic and genomic characterization uncovers novel biology.</title>
        <authorList>
            <person name="Wiegand S."/>
            <person name="Jogler M."/>
            <person name="Boedeker C."/>
            <person name="Pinto D."/>
            <person name="Vollmers J."/>
            <person name="Rivas-Marin E."/>
            <person name="Kohn T."/>
            <person name="Peeters S.H."/>
            <person name="Heuer A."/>
            <person name="Rast P."/>
            <person name="Oberbeckmann S."/>
            <person name="Bunk B."/>
            <person name="Jeske O."/>
            <person name="Meyerdierks A."/>
            <person name="Storesund J.E."/>
            <person name="Kallscheuer N."/>
            <person name="Luecker S."/>
            <person name="Lage O.M."/>
            <person name="Pohl T."/>
            <person name="Merkel B.J."/>
            <person name="Hornburger P."/>
            <person name="Mueller R.-W."/>
            <person name="Bruemmer F."/>
            <person name="Labrenz M."/>
            <person name="Spormann A.M."/>
            <person name="Op den Camp H."/>
            <person name="Overmann J."/>
            <person name="Amann R."/>
            <person name="Jetten M.S.M."/>
            <person name="Mascher T."/>
            <person name="Medema M.H."/>
            <person name="Devos D.P."/>
            <person name="Kaster A.-K."/>
            <person name="Ovreas L."/>
            <person name="Rohde M."/>
            <person name="Galperin M.Y."/>
            <person name="Jogler C."/>
        </authorList>
    </citation>
    <scope>NUCLEOTIDE SEQUENCE [LARGE SCALE GENOMIC DNA]</scope>
    <source>
        <strain evidence="5 6">CA12</strain>
    </source>
</reference>
<feature type="region of interest" description="Disordered" evidence="3">
    <location>
        <begin position="523"/>
        <end position="550"/>
    </location>
</feature>
<keyword evidence="6" id="KW-1185">Reference proteome</keyword>
<dbReference type="Gene3D" id="3.40.630.30">
    <property type="match status" value="1"/>
</dbReference>
<dbReference type="InterPro" id="IPR020023">
    <property type="entry name" value="PseG"/>
</dbReference>
<dbReference type="AlphaFoldDB" id="A0A517P858"/>
<dbReference type="Pfam" id="PF13302">
    <property type="entry name" value="Acetyltransf_3"/>
    <property type="match status" value="1"/>
</dbReference>
<feature type="active site" description="Proton acceptor" evidence="1">
    <location>
        <position position="44"/>
    </location>
</feature>
<feature type="domain" description="N-acetyltransferase" evidence="4">
    <location>
        <begin position="384"/>
        <end position="539"/>
    </location>
</feature>
<evidence type="ECO:0000313" key="5">
    <source>
        <dbReference type="EMBL" id="QDT15554.1"/>
    </source>
</evidence>
<proteinExistence type="predicted"/>
<dbReference type="GO" id="GO:0016747">
    <property type="term" value="F:acyltransferase activity, transferring groups other than amino-acyl groups"/>
    <property type="evidence" value="ECO:0007669"/>
    <property type="project" value="InterPro"/>
</dbReference>
<organism evidence="5 6">
    <name type="scientific">Alienimonas californiensis</name>
    <dbReference type="NCBI Taxonomy" id="2527989"/>
    <lineage>
        <taxon>Bacteria</taxon>
        <taxon>Pseudomonadati</taxon>
        <taxon>Planctomycetota</taxon>
        <taxon>Planctomycetia</taxon>
        <taxon>Planctomycetales</taxon>
        <taxon>Planctomycetaceae</taxon>
        <taxon>Alienimonas</taxon>
    </lineage>
</organism>
<evidence type="ECO:0000256" key="1">
    <source>
        <dbReference type="PIRSR" id="PIRSR620023-1"/>
    </source>
</evidence>